<dbReference type="SUPFAM" id="SSF55781">
    <property type="entry name" value="GAF domain-like"/>
    <property type="match status" value="1"/>
</dbReference>
<dbReference type="SUPFAM" id="SSF55874">
    <property type="entry name" value="ATPase domain of HSP90 chaperone/DNA topoisomerase II/histidine kinase"/>
    <property type="match status" value="1"/>
</dbReference>
<keyword evidence="5" id="KW-0418">Kinase</keyword>
<keyword evidence="6" id="KW-0902">Two-component regulatory system</keyword>
<protein>
    <recommendedName>
        <fullName evidence="2">histidine kinase</fullName>
        <ecNumber evidence="2">2.7.13.3</ecNumber>
    </recommendedName>
</protein>
<dbReference type="Gene3D" id="1.10.287.130">
    <property type="match status" value="1"/>
</dbReference>
<sequence>MSLEFFVLFIFFIIVIIIMWVFVSRKNRKIALDLIEKEKEAKRKMYEIAILKELGDKMGYSLNIQKILEIIVSSLKQFVDYSSVSYMLLSPEKIVFKSHFEKSTSRTFVNQIKVKMLDSLATILNKDLKTIKIDELFSGIDLNNALKGQVASYFNIPLVVAGKIEGLLTVSDTVANSFKEEEMTILYKIIHQATKAVDRLQEVVKQENSKMNAMVYSMTEGVVMTDIDYRITVANPAVKKAIGFSENDDLTILNFIERLQNKFDFRGKVQESIQQDKIFFSEEISLPNGFFKIIVSPVKNSGKILGSVAIFRDISSEKELEKIKEEFTSMIVHELRSPLDGIKKMIEFMRASKIKKQQELECFQMIYHSSSDMLQLVNNLLDMAKIEAGKFDLVKQNSDIKETVKSRIMFYQVASKDAEVSISSFFSKDIPDKVEFDPRTISQVLNNLVSNALKFNKKQGTIEIQVLLHKKGQSILKEAEENQIKWFMKEDILDIKDSLFVAVSNTGQGIAKDQMNKLFNKFSQVKTVFTKEAGTGLGLAITKSIIESHGGVVGAQSIEGEGATFYFTLPI</sequence>
<dbReference type="InterPro" id="IPR036890">
    <property type="entry name" value="HATPase_C_sf"/>
</dbReference>
<dbReference type="InterPro" id="IPR050736">
    <property type="entry name" value="Sensor_HK_Regulatory"/>
</dbReference>
<dbReference type="Gene3D" id="3.30.450.20">
    <property type="entry name" value="PAS domain"/>
    <property type="match status" value="1"/>
</dbReference>
<gene>
    <name evidence="10" type="ORF">A2561_01030</name>
</gene>
<dbReference type="PANTHER" id="PTHR43711:SF26">
    <property type="entry name" value="SENSOR HISTIDINE KINASE RCSC"/>
    <property type="match status" value="1"/>
</dbReference>
<proteinExistence type="predicted"/>
<evidence type="ECO:0000313" key="10">
    <source>
        <dbReference type="EMBL" id="OGZ87884.1"/>
    </source>
</evidence>
<dbReference type="PRINTS" id="PR00344">
    <property type="entry name" value="BCTRLSENSOR"/>
</dbReference>
<reference evidence="10 11" key="1">
    <citation type="journal article" date="2016" name="Nat. Commun.">
        <title>Thousands of microbial genomes shed light on interconnected biogeochemical processes in an aquifer system.</title>
        <authorList>
            <person name="Anantharaman K."/>
            <person name="Brown C.T."/>
            <person name="Hug L.A."/>
            <person name="Sharon I."/>
            <person name="Castelle C.J."/>
            <person name="Probst A.J."/>
            <person name="Thomas B.C."/>
            <person name="Singh A."/>
            <person name="Wilkins M.J."/>
            <person name="Karaoz U."/>
            <person name="Brodie E.L."/>
            <person name="Williams K.H."/>
            <person name="Hubbard S.S."/>
            <person name="Banfield J.F."/>
        </authorList>
    </citation>
    <scope>NUCLEOTIDE SEQUENCE [LARGE SCALE GENOMIC DNA]</scope>
</reference>
<comment type="catalytic activity">
    <reaction evidence="1">
        <text>ATP + protein L-histidine = ADP + protein N-phospho-L-histidine.</text>
        <dbReference type="EC" id="2.7.13.3"/>
    </reaction>
</comment>
<evidence type="ECO:0000256" key="4">
    <source>
        <dbReference type="ARBA" id="ARBA00022679"/>
    </source>
</evidence>
<dbReference type="EMBL" id="MHPU01000036">
    <property type="protein sequence ID" value="OGZ87884.1"/>
    <property type="molecule type" value="Genomic_DNA"/>
</dbReference>
<evidence type="ECO:0000256" key="2">
    <source>
        <dbReference type="ARBA" id="ARBA00012438"/>
    </source>
</evidence>
<dbReference type="PANTHER" id="PTHR43711">
    <property type="entry name" value="TWO-COMPONENT HISTIDINE KINASE"/>
    <property type="match status" value="1"/>
</dbReference>
<dbReference type="PROSITE" id="PS50109">
    <property type="entry name" value="HIS_KIN"/>
    <property type="match status" value="1"/>
</dbReference>
<dbReference type="InterPro" id="IPR003661">
    <property type="entry name" value="HisK_dim/P_dom"/>
</dbReference>
<dbReference type="Pfam" id="PF00512">
    <property type="entry name" value="HisKA"/>
    <property type="match status" value="1"/>
</dbReference>
<dbReference type="Pfam" id="PF02518">
    <property type="entry name" value="HATPase_c"/>
    <property type="match status" value="1"/>
</dbReference>
<dbReference type="Gene3D" id="3.30.450.40">
    <property type="match status" value="1"/>
</dbReference>
<keyword evidence="7" id="KW-1133">Transmembrane helix</keyword>
<keyword evidence="7" id="KW-0472">Membrane</keyword>
<dbReference type="Gene3D" id="3.30.565.10">
    <property type="entry name" value="Histidine kinase-like ATPase, C-terminal domain"/>
    <property type="match status" value="1"/>
</dbReference>
<dbReference type="CDD" id="cd00130">
    <property type="entry name" value="PAS"/>
    <property type="match status" value="1"/>
</dbReference>
<evidence type="ECO:0000256" key="5">
    <source>
        <dbReference type="ARBA" id="ARBA00022777"/>
    </source>
</evidence>
<evidence type="ECO:0000256" key="6">
    <source>
        <dbReference type="ARBA" id="ARBA00023012"/>
    </source>
</evidence>
<feature type="domain" description="Histidine kinase" evidence="8">
    <location>
        <begin position="330"/>
        <end position="571"/>
    </location>
</feature>
<evidence type="ECO:0000313" key="11">
    <source>
        <dbReference type="Proteomes" id="UP000178935"/>
    </source>
</evidence>
<dbReference type="NCBIfam" id="TIGR00229">
    <property type="entry name" value="sensory_box"/>
    <property type="match status" value="1"/>
</dbReference>
<dbReference type="InterPro" id="IPR036097">
    <property type="entry name" value="HisK_dim/P_sf"/>
</dbReference>
<evidence type="ECO:0000256" key="7">
    <source>
        <dbReference type="SAM" id="Phobius"/>
    </source>
</evidence>
<dbReference type="InterPro" id="IPR035965">
    <property type="entry name" value="PAS-like_dom_sf"/>
</dbReference>
<dbReference type="GO" id="GO:0006355">
    <property type="term" value="P:regulation of DNA-templated transcription"/>
    <property type="evidence" value="ECO:0007669"/>
    <property type="project" value="InterPro"/>
</dbReference>
<evidence type="ECO:0000256" key="1">
    <source>
        <dbReference type="ARBA" id="ARBA00000085"/>
    </source>
</evidence>
<keyword evidence="4" id="KW-0808">Transferase</keyword>
<dbReference type="InterPro" id="IPR003594">
    <property type="entry name" value="HATPase_dom"/>
</dbReference>
<dbReference type="SUPFAM" id="SSF55785">
    <property type="entry name" value="PYP-like sensor domain (PAS domain)"/>
    <property type="match status" value="1"/>
</dbReference>
<dbReference type="Pfam" id="PF13426">
    <property type="entry name" value="PAS_9"/>
    <property type="match status" value="1"/>
</dbReference>
<evidence type="ECO:0000256" key="3">
    <source>
        <dbReference type="ARBA" id="ARBA00022553"/>
    </source>
</evidence>
<keyword evidence="3" id="KW-0597">Phosphoprotein</keyword>
<dbReference type="InterPro" id="IPR005467">
    <property type="entry name" value="His_kinase_dom"/>
</dbReference>
<organism evidence="10 11">
    <name type="scientific">Candidatus Staskawiczbacteria bacterium RIFOXYD1_FULL_32_13</name>
    <dbReference type="NCBI Taxonomy" id="1802234"/>
    <lineage>
        <taxon>Bacteria</taxon>
        <taxon>Candidatus Staskawicziibacteriota</taxon>
    </lineage>
</organism>
<accession>A0A1G2JL87</accession>
<dbReference type="GO" id="GO:0000155">
    <property type="term" value="F:phosphorelay sensor kinase activity"/>
    <property type="evidence" value="ECO:0007669"/>
    <property type="project" value="InterPro"/>
</dbReference>
<dbReference type="EC" id="2.7.13.3" evidence="2"/>
<dbReference type="CDD" id="cd00082">
    <property type="entry name" value="HisKA"/>
    <property type="match status" value="1"/>
</dbReference>
<evidence type="ECO:0000259" key="9">
    <source>
        <dbReference type="PROSITE" id="PS50112"/>
    </source>
</evidence>
<dbReference type="SMART" id="SM00387">
    <property type="entry name" value="HATPase_c"/>
    <property type="match status" value="1"/>
</dbReference>
<keyword evidence="7" id="KW-0812">Transmembrane</keyword>
<dbReference type="SUPFAM" id="SSF47384">
    <property type="entry name" value="Homodimeric domain of signal transducing histidine kinase"/>
    <property type="match status" value="1"/>
</dbReference>
<name>A0A1G2JL87_9BACT</name>
<dbReference type="SMART" id="SM00388">
    <property type="entry name" value="HisKA"/>
    <property type="match status" value="1"/>
</dbReference>
<dbReference type="InterPro" id="IPR000014">
    <property type="entry name" value="PAS"/>
</dbReference>
<feature type="domain" description="PAS" evidence="9">
    <location>
        <begin position="207"/>
        <end position="248"/>
    </location>
</feature>
<evidence type="ECO:0000259" key="8">
    <source>
        <dbReference type="PROSITE" id="PS50109"/>
    </source>
</evidence>
<dbReference type="AlphaFoldDB" id="A0A1G2JL87"/>
<dbReference type="PROSITE" id="PS50112">
    <property type="entry name" value="PAS"/>
    <property type="match status" value="1"/>
</dbReference>
<dbReference type="Proteomes" id="UP000178935">
    <property type="component" value="Unassembled WGS sequence"/>
</dbReference>
<dbReference type="InterPro" id="IPR004358">
    <property type="entry name" value="Sig_transdc_His_kin-like_C"/>
</dbReference>
<comment type="caution">
    <text evidence="10">The sequence shown here is derived from an EMBL/GenBank/DDBJ whole genome shotgun (WGS) entry which is preliminary data.</text>
</comment>
<dbReference type="InterPro" id="IPR029016">
    <property type="entry name" value="GAF-like_dom_sf"/>
</dbReference>
<feature type="transmembrane region" description="Helical" evidence="7">
    <location>
        <begin position="6"/>
        <end position="23"/>
    </location>
</feature>